<feature type="non-terminal residue" evidence="1">
    <location>
        <position position="72"/>
    </location>
</feature>
<dbReference type="Proteomes" id="UP000823674">
    <property type="component" value="Chromosome A01"/>
</dbReference>
<comment type="caution">
    <text evidence="1">The sequence shown here is derived from an EMBL/GenBank/DDBJ whole genome shotgun (WGS) entry which is preliminary data.</text>
</comment>
<organism evidence="1 2">
    <name type="scientific">Brassica rapa subsp. trilocularis</name>
    <dbReference type="NCBI Taxonomy" id="1813537"/>
    <lineage>
        <taxon>Eukaryota</taxon>
        <taxon>Viridiplantae</taxon>
        <taxon>Streptophyta</taxon>
        <taxon>Embryophyta</taxon>
        <taxon>Tracheophyta</taxon>
        <taxon>Spermatophyta</taxon>
        <taxon>Magnoliopsida</taxon>
        <taxon>eudicotyledons</taxon>
        <taxon>Gunneridae</taxon>
        <taxon>Pentapetalae</taxon>
        <taxon>rosids</taxon>
        <taxon>malvids</taxon>
        <taxon>Brassicales</taxon>
        <taxon>Brassicaceae</taxon>
        <taxon>Brassiceae</taxon>
        <taxon>Brassica</taxon>
    </lineage>
</organism>
<gene>
    <name evidence="1" type="primary">A01p028110.1_BraROA</name>
    <name evidence="1" type="ORF">IGI04_002530</name>
</gene>
<proteinExistence type="predicted"/>
<sequence length="72" mass="7965">MGVNGHNELEWRRQSQGWFDERQHHRPVVLSRLAVGLVSAVQSEAAGAVVSRFEGDFLSVARGAWLSFATSL</sequence>
<keyword evidence="2" id="KW-1185">Reference proteome</keyword>
<name>A0ABQ7NVT7_BRACM</name>
<evidence type="ECO:0000313" key="2">
    <source>
        <dbReference type="Proteomes" id="UP000823674"/>
    </source>
</evidence>
<protein>
    <submittedName>
        <fullName evidence="1">Uncharacterized protein</fullName>
    </submittedName>
</protein>
<dbReference type="EMBL" id="JADBGQ010000001">
    <property type="protein sequence ID" value="KAG5414963.1"/>
    <property type="molecule type" value="Genomic_DNA"/>
</dbReference>
<evidence type="ECO:0000313" key="1">
    <source>
        <dbReference type="EMBL" id="KAG5414963.1"/>
    </source>
</evidence>
<accession>A0ABQ7NVT7</accession>
<reference evidence="1 2" key="1">
    <citation type="submission" date="2021-03" db="EMBL/GenBank/DDBJ databases">
        <authorList>
            <person name="King G.J."/>
            <person name="Bancroft I."/>
            <person name="Baten A."/>
            <person name="Bloomfield J."/>
            <person name="Borpatragohain P."/>
            <person name="He Z."/>
            <person name="Irish N."/>
            <person name="Irwin J."/>
            <person name="Liu K."/>
            <person name="Mauleon R.P."/>
            <person name="Moore J."/>
            <person name="Morris R."/>
            <person name="Ostergaard L."/>
            <person name="Wang B."/>
            <person name="Wells R."/>
        </authorList>
    </citation>
    <scope>NUCLEOTIDE SEQUENCE [LARGE SCALE GENOMIC DNA]</scope>
    <source>
        <strain evidence="1">R-o-18</strain>
        <tissue evidence="1">Leaf</tissue>
    </source>
</reference>